<evidence type="ECO:0000256" key="5">
    <source>
        <dbReference type="ARBA" id="ARBA00023002"/>
    </source>
</evidence>
<dbReference type="InterPro" id="IPR046373">
    <property type="entry name" value="Acyl-CoA_Oxase/DH_mid-dom_sf"/>
</dbReference>
<evidence type="ECO:0000259" key="8">
    <source>
        <dbReference type="Pfam" id="PF02770"/>
    </source>
</evidence>
<name>A0A5C8ZM44_9GAMM</name>
<dbReference type="PROSITE" id="PS00073">
    <property type="entry name" value="ACYL_COA_DH_2"/>
    <property type="match status" value="1"/>
</dbReference>
<dbReference type="InterPro" id="IPR009075">
    <property type="entry name" value="AcylCo_DH/oxidase_C"/>
</dbReference>
<evidence type="ECO:0000256" key="4">
    <source>
        <dbReference type="ARBA" id="ARBA00022827"/>
    </source>
</evidence>
<dbReference type="Pfam" id="PF02771">
    <property type="entry name" value="Acyl-CoA_dh_N"/>
    <property type="match status" value="1"/>
</dbReference>
<gene>
    <name evidence="10" type="ORF">FV139_19760</name>
</gene>
<dbReference type="InterPro" id="IPR036250">
    <property type="entry name" value="AcylCo_DH-like_C"/>
</dbReference>
<dbReference type="SUPFAM" id="SSF56645">
    <property type="entry name" value="Acyl-CoA dehydrogenase NM domain-like"/>
    <property type="match status" value="1"/>
</dbReference>
<dbReference type="PANTHER" id="PTHR43884">
    <property type="entry name" value="ACYL-COA DEHYDROGENASE"/>
    <property type="match status" value="1"/>
</dbReference>
<feature type="domain" description="Acyl-CoA dehydrogenase/oxidase N-terminal" evidence="9">
    <location>
        <begin position="7"/>
        <end position="119"/>
    </location>
</feature>
<dbReference type="Gene3D" id="2.40.110.10">
    <property type="entry name" value="Butyryl-CoA Dehydrogenase, subunit A, domain 2"/>
    <property type="match status" value="1"/>
</dbReference>
<organism evidence="10 11">
    <name type="scientific">Parahaliea maris</name>
    <dbReference type="NCBI Taxonomy" id="2716870"/>
    <lineage>
        <taxon>Bacteria</taxon>
        <taxon>Pseudomonadati</taxon>
        <taxon>Pseudomonadota</taxon>
        <taxon>Gammaproteobacteria</taxon>
        <taxon>Cellvibrionales</taxon>
        <taxon>Halieaceae</taxon>
        <taxon>Parahaliea</taxon>
    </lineage>
</organism>
<evidence type="ECO:0000256" key="2">
    <source>
        <dbReference type="ARBA" id="ARBA00009347"/>
    </source>
</evidence>
<comment type="cofactor">
    <cofactor evidence="1 6">
        <name>FAD</name>
        <dbReference type="ChEBI" id="CHEBI:57692"/>
    </cofactor>
</comment>
<dbReference type="InterPro" id="IPR006091">
    <property type="entry name" value="Acyl-CoA_Oxase/DH_mid-dom"/>
</dbReference>
<keyword evidence="11" id="KW-1185">Reference proteome</keyword>
<dbReference type="PROSITE" id="PS00072">
    <property type="entry name" value="ACYL_COA_DH_1"/>
    <property type="match status" value="1"/>
</dbReference>
<dbReference type="RefSeq" id="WP_148070220.1">
    <property type="nucleotide sequence ID" value="NZ_VRZA01000010.1"/>
</dbReference>
<feature type="domain" description="Acyl-CoA dehydrogenase/oxidase C-terminal" evidence="7">
    <location>
        <begin position="230"/>
        <end position="377"/>
    </location>
</feature>
<keyword evidence="3 6" id="KW-0285">Flavoprotein</keyword>
<dbReference type="PANTHER" id="PTHR43884:SF12">
    <property type="entry name" value="ISOVALERYL-COA DEHYDROGENASE, MITOCHONDRIAL-RELATED"/>
    <property type="match status" value="1"/>
</dbReference>
<comment type="similarity">
    <text evidence="2 6">Belongs to the acyl-CoA dehydrogenase family.</text>
</comment>
<evidence type="ECO:0000256" key="3">
    <source>
        <dbReference type="ARBA" id="ARBA00022630"/>
    </source>
</evidence>
<dbReference type="FunFam" id="2.40.110.10:FF:000002">
    <property type="entry name" value="Acyl-CoA dehydrogenase fadE12"/>
    <property type="match status" value="1"/>
</dbReference>
<keyword evidence="5 6" id="KW-0560">Oxidoreductase</keyword>
<evidence type="ECO:0000259" key="9">
    <source>
        <dbReference type="Pfam" id="PF02771"/>
    </source>
</evidence>
<protein>
    <submittedName>
        <fullName evidence="10">Acyl-CoA dehydrogenase</fullName>
    </submittedName>
</protein>
<dbReference type="Gene3D" id="1.10.540.10">
    <property type="entry name" value="Acyl-CoA dehydrogenase/oxidase, N-terminal domain"/>
    <property type="match status" value="1"/>
</dbReference>
<dbReference type="Proteomes" id="UP000321039">
    <property type="component" value="Unassembled WGS sequence"/>
</dbReference>
<dbReference type="InterPro" id="IPR013786">
    <property type="entry name" value="AcylCoA_DH/ox_N"/>
</dbReference>
<dbReference type="GO" id="GO:0003995">
    <property type="term" value="F:acyl-CoA dehydrogenase activity"/>
    <property type="evidence" value="ECO:0007669"/>
    <property type="project" value="InterPro"/>
</dbReference>
<evidence type="ECO:0000313" key="10">
    <source>
        <dbReference type="EMBL" id="TXS89528.1"/>
    </source>
</evidence>
<dbReference type="Gene3D" id="1.20.140.10">
    <property type="entry name" value="Butyryl-CoA Dehydrogenase, subunit A, domain 3"/>
    <property type="match status" value="1"/>
</dbReference>
<dbReference type="Pfam" id="PF02770">
    <property type="entry name" value="Acyl-CoA_dh_M"/>
    <property type="match status" value="1"/>
</dbReference>
<dbReference type="AlphaFoldDB" id="A0A5C8ZM44"/>
<evidence type="ECO:0000259" key="7">
    <source>
        <dbReference type="Pfam" id="PF00441"/>
    </source>
</evidence>
<evidence type="ECO:0000256" key="1">
    <source>
        <dbReference type="ARBA" id="ARBA00001974"/>
    </source>
</evidence>
<feature type="domain" description="Acyl-CoA oxidase/dehydrogenase middle" evidence="8">
    <location>
        <begin position="123"/>
        <end position="217"/>
    </location>
</feature>
<dbReference type="SUPFAM" id="SSF47203">
    <property type="entry name" value="Acyl-CoA dehydrogenase C-terminal domain-like"/>
    <property type="match status" value="1"/>
</dbReference>
<dbReference type="InterPro" id="IPR009100">
    <property type="entry name" value="AcylCoA_DH/oxidase_NM_dom_sf"/>
</dbReference>
<dbReference type="FunFam" id="1.20.140.10:FF:000001">
    <property type="entry name" value="Acyl-CoA dehydrogenase"/>
    <property type="match status" value="1"/>
</dbReference>
<keyword evidence="4 6" id="KW-0274">FAD</keyword>
<dbReference type="Pfam" id="PF00441">
    <property type="entry name" value="Acyl-CoA_dh_1"/>
    <property type="match status" value="1"/>
</dbReference>
<evidence type="ECO:0000313" key="11">
    <source>
        <dbReference type="Proteomes" id="UP000321039"/>
    </source>
</evidence>
<proteinExistence type="inferred from homology"/>
<comment type="caution">
    <text evidence="10">The sequence shown here is derived from an EMBL/GenBank/DDBJ whole genome shotgun (WGS) entry which is preliminary data.</text>
</comment>
<dbReference type="InterPro" id="IPR006089">
    <property type="entry name" value="Acyl-CoA_DH_CS"/>
</dbReference>
<dbReference type="InterPro" id="IPR037069">
    <property type="entry name" value="AcylCoA_DH/ox_N_sf"/>
</dbReference>
<sequence>MEQRNFTEEHEMFRESFRLFLEREVVPHQEAWREQGMVSREVWLKAGEQGYLLPWADEAHGGLGLTDFRYTQIEIEELMRIGETGFYLPLHSALVAPYIGTNGTEEQKKRFLPGCISGESILAVAMTEPGAGSDLAGMKSTAVRRGDDWVLNGAKTFISNGQLADVVVVAAKTNPEKPREVGLFLVERGMAGFQRGRHLKKLGMHSQDTSELFFDNVVVPAANVLGDPAKGFHYLMAGLAEERLIAAATNVASCQAAFDWTMEYIQERKLFGRTLGSMQNTRFKMAELRTEIDMAQVYVDHCVTQLNAGHLSGESAAKIKLYSSELQGRVVDECLQFFGGYGYMDEYPISRAYADARITRIFGGASEVMKEIIARSIGLTEQAG</sequence>
<accession>A0A5C8ZM44</accession>
<evidence type="ECO:0000256" key="6">
    <source>
        <dbReference type="RuleBase" id="RU362125"/>
    </source>
</evidence>
<dbReference type="EMBL" id="VRZA01000010">
    <property type="protein sequence ID" value="TXS89528.1"/>
    <property type="molecule type" value="Genomic_DNA"/>
</dbReference>
<dbReference type="GO" id="GO:0050660">
    <property type="term" value="F:flavin adenine dinucleotide binding"/>
    <property type="evidence" value="ECO:0007669"/>
    <property type="project" value="InterPro"/>
</dbReference>
<reference evidence="10 11" key="1">
    <citation type="submission" date="2019-08" db="EMBL/GenBank/DDBJ databases">
        <title>Parahaliea maris sp. nov., isolated from the surface seawater.</title>
        <authorList>
            <person name="Liu Y."/>
        </authorList>
    </citation>
    <scope>NUCLEOTIDE SEQUENCE [LARGE SCALE GENOMIC DNA]</scope>
    <source>
        <strain evidence="10 11">HSLHS9</strain>
    </source>
</reference>